<dbReference type="GO" id="GO:0006826">
    <property type="term" value="P:iron ion transport"/>
    <property type="evidence" value="ECO:0007669"/>
    <property type="project" value="UniProtKB-KW"/>
</dbReference>
<keyword evidence="10 11" id="KW-0998">Cell outer membrane</keyword>
<organism evidence="16 18">
    <name type="scientific">Sphingosinicella microcystinivorans</name>
    <dbReference type="NCBI Taxonomy" id="335406"/>
    <lineage>
        <taxon>Bacteria</taxon>
        <taxon>Pseudomonadati</taxon>
        <taxon>Pseudomonadota</taxon>
        <taxon>Alphaproteobacteria</taxon>
        <taxon>Sphingomonadales</taxon>
        <taxon>Sphingosinicellaceae</taxon>
        <taxon>Sphingosinicella</taxon>
    </lineage>
</organism>
<dbReference type="Pfam" id="PF00593">
    <property type="entry name" value="TonB_dep_Rec_b-barrel"/>
    <property type="match status" value="1"/>
</dbReference>
<evidence type="ECO:0000256" key="7">
    <source>
        <dbReference type="ARBA" id="ARBA00023065"/>
    </source>
</evidence>
<evidence type="ECO:0000256" key="2">
    <source>
        <dbReference type="ARBA" id="ARBA00022448"/>
    </source>
</evidence>
<evidence type="ECO:0000313" key="16">
    <source>
        <dbReference type="EMBL" id="BBE34396.1"/>
    </source>
</evidence>
<keyword evidence="3 11" id="KW-1134">Transmembrane beta strand</keyword>
<dbReference type="Proteomes" id="UP000276029">
    <property type="component" value="Unassembled WGS sequence"/>
</dbReference>
<dbReference type="GO" id="GO:0009279">
    <property type="term" value="C:cell outer membrane"/>
    <property type="evidence" value="ECO:0007669"/>
    <property type="project" value="UniProtKB-SubCell"/>
</dbReference>
<dbReference type="PROSITE" id="PS52016">
    <property type="entry name" value="TONB_DEPENDENT_REC_3"/>
    <property type="match status" value="1"/>
</dbReference>
<dbReference type="InterPro" id="IPR036942">
    <property type="entry name" value="Beta-barrel_TonB_sf"/>
</dbReference>
<evidence type="ECO:0000259" key="15">
    <source>
        <dbReference type="Pfam" id="PF07715"/>
    </source>
</evidence>
<dbReference type="PANTHER" id="PTHR32552:SF81">
    <property type="entry name" value="TONB-DEPENDENT OUTER MEMBRANE RECEPTOR"/>
    <property type="match status" value="1"/>
</dbReference>
<evidence type="ECO:0000313" key="18">
    <source>
        <dbReference type="Proteomes" id="UP000275727"/>
    </source>
</evidence>
<dbReference type="PANTHER" id="PTHR32552">
    <property type="entry name" value="FERRICHROME IRON RECEPTOR-RELATED"/>
    <property type="match status" value="1"/>
</dbReference>
<dbReference type="InterPro" id="IPR012910">
    <property type="entry name" value="Plug_dom"/>
</dbReference>
<evidence type="ECO:0000256" key="1">
    <source>
        <dbReference type="ARBA" id="ARBA00004571"/>
    </source>
</evidence>
<evidence type="ECO:0000256" key="6">
    <source>
        <dbReference type="ARBA" id="ARBA00023004"/>
    </source>
</evidence>
<evidence type="ECO:0000256" key="8">
    <source>
        <dbReference type="ARBA" id="ARBA00023077"/>
    </source>
</evidence>
<evidence type="ECO:0000313" key="17">
    <source>
        <dbReference type="EMBL" id="RKS91421.1"/>
    </source>
</evidence>
<evidence type="ECO:0000256" key="9">
    <source>
        <dbReference type="ARBA" id="ARBA00023136"/>
    </source>
</evidence>
<dbReference type="SUPFAM" id="SSF56935">
    <property type="entry name" value="Porins"/>
    <property type="match status" value="1"/>
</dbReference>
<reference evidence="16 18" key="1">
    <citation type="submission" date="2018-06" db="EMBL/GenBank/DDBJ databases">
        <title>Complete Genome Sequence of the Microcystin-Degrading Bacterium Sphingosinicella microcystinivorans Strain B-9.</title>
        <authorList>
            <person name="Jin H."/>
            <person name="Nishizawa T."/>
            <person name="Guo Y."/>
            <person name="Nishizawa A."/>
            <person name="Park H."/>
            <person name="Kato H."/>
            <person name="Tsuji K."/>
            <person name="Harada K."/>
        </authorList>
    </citation>
    <scope>NUCLEOTIDE SEQUENCE [LARGE SCALE GENOMIC DNA]</scope>
    <source>
        <strain evidence="16 18">B9</strain>
    </source>
</reference>
<feature type="domain" description="TonB-dependent receptor-like beta-barrel" evidence="14">
    <location>
        <begin position="279"/>
        <end position="723"/>
    </location>
</feature>
<dbReference type="InterPro" id="IPR000531">
    <property type="entry name" value="Beta-barrel_TonB"/>
</dbReference>
<dbReference type="RefSeq" id="WP_121047874.1">
    <property type="nucleotide sequence ID" value="NZ_AP018711.1"/>
</dbReference>
<dbReference type="EMBL" id="RBWX01000007">
    <property type="protein sequence ID" value="RKS91421.1"/>
    <property type="molecule type" value="Genomic_DNA"/>
</dbReference>
<keyword evidence="13" id="KW-0732">Signal</keyword>
<accession>A0AAD1D7P2</accession>
<evidence type="ECO:0000256" key="13">
    <source>
        <dbReference type="SAM" id="SignalP"/>
    </source>
</evidence>
<name>A0AAD1D7P2_SPHMI</name>
<evidence type="ECO:0000256" key="12">
    <source>
        <dbReference type="RuleBase" id="RU003357"/>
    </source>
</evidence>
<keyword evidence="2 11" id="KW-0813">Transport</keyword>
<dbReference type="KEGG" id="smic:SmB9_20540"/>
<keyword evidence="4" id="KW-0410">Iron transport</keyword>
<evidence type="ECO:0000313" key="19">
    <source>
        <dbReference type="Proteomes" id="UP000276029"/>
    </source>
</evidence>
<evidence type="ECO:0000256" key="4">
    <source>
        <dbReference type="ARBA" id="ARBA00022496"/>
    </source>
</evidence>
<evidence type="ECO:0000256" key="3">
    <source>
        <dbReference type="ARBA" id="ARBA00022452"/>
    </source>
</evidence>
<dbReference type="Pfam" id="PF07715">
    <property type="entry name" value="Plug"/>
    <property type="match status" value="1"/>
</dbReference>
<comment type="similarity">
    <text evidence="11 12">Belongs to the TonB-dependent receptor family.</text>
</comment>
<evidence type="ECO:0000256" key="11">
    <source>
        <dbReference type="PROSITE-ProRule" id="PRU01360"/>
    </source>
</evidence>
<keyword evidence="8 12" id="KW-0798">TonB box</keyword>
<dbReference type="CDD" id="cd01347">
    <property type="entry name" value="ligand_gated_channel"/>
    <property type="match status" value="1"/>
</dbReference>
<feature type="chain" id="PRO_5041929464" evidence="13">
    <location>
        <begin position="35"/>
        <end position="762"/>
    </location>
</feature>
<protein>
    <submittedName>
        <fullName evidence="17">Outer membrane receptor protein involved in Fe transport</fullName>
    </submittedName>
    <submittedName>
        <fullName evidence="16">TonB-dependent receptor</fullName>
    </submittedName>
</protein>
<keyword evidence="6" id="KW-0408">Iron</keyword>
<keyword evidence="5 11" id="KW-0812">Transmembrane</keyword>
<gene>
    <name evidence="17" type="ORF">DFR51_0985</name>
    <name evidence="16" type="ORF">SmB9_20540</name>
</gene>
<dbReference type="InterPro" id="IPR039426">
    <property type="entry name" value="TonB-dep_rcpt-like"/>
</dbReference>
<evidence type="ECO:0000259" key="14">
    <source>
        <dbReference type="Pfam" id="PF00593"/>
    </source>
</evidence>
<keyword evidence="19" id="KW-1185">Reference proteome</keyword>
<dbReference type="AlphaFoldDB" id="A0AAD1D7P2"/>
<dbReference type="Gene3D" id="2.40.170.20">
    <property type="entry name" value="TonB-dependent receptor, beta-barrel domain"/>
    <property type="match status" value="1"/>
</dbReference>
<reference evidence="17 19" key="2">
    <citation type="submission" date="2018-10" db="EMBL/GenBank/DDBJ databases">
        <title>Genomic Encyclopedia of Type Strains, Phase IV (KMG-IV): sequencing the most valuable type-strain genomes for metagenomic binning, comparative biology and taxonomic classification.</title>
        <authorList>
            <person name="Goeker M."/>
        </authorList>
    </citation>
    <scope>NUCLEOTIDE SEQUENCE [LARGE SCALE GENOMIC DNA]</scope>
    <source>
        <strain evidence="17 19">DSM 19791</strain>
    </source>
</reference>
<keyword evidence="9 11" id="KW-0472">Membrane</keyword>
<sequence>MKKQGYSRIANRLLIGTASLFPTLQMIAPAGAYAAETIVSDEIIVTATRRSETLQNVPMSIHVMTAETLQRQAATTFADYATSVPNLTFGTSGEGTTNSRTIAIRGIGDRNTTGFYIDETPVPESLDPRVVDVSRIEVLRGPQGTLYGGRSMGGTVRLVSAQPDTGEMSGRVHAGIADTHGADRPSYQFDAMINLPLVEDKVAVRMVGVHQYDAGFIKREFGPEGSTTTVDNVARTRTNGASIAMLFKPTEDLSLTPRVLYQETQMNGYPFTDLILPDSGPVVLEPTSLTQRRQFDVPEASRDKWLLATFDIKLQRDFGTFTSASSYFHRRSRDIDDQTDFIAAAFGIPPIPTSVEVRNKRNNFIQEIRFASSFGGPFEFVSGLYYAHNKGNFIYPPNYVPGLDAAFEAANGFPLGTELVYVTKTPVKQVEKAAYTEATYEITPQLSAIAGLRAFHVRTTSSKTSDGLANGGLSVVPEKSSSESGVTPKFSLQYKFADDNQVFATAAKGFRPGGVNALIPASFGCLDELAALGLSNESVQSFKSDSVWSYEAGIKSRAFDRKLTLNATAFRIDWSSIQQLVRLQCGFGFRGNAGKAKSEGVEIEATLRPAEGLSLDAAFGYTDAKFTETMLTTRRAKGDRVPEIAKYTASFAASYDFPLSGAIDGFIYGDYRYIGKSTSGNNANTDPVTGTLVPRIRPSYEIMNVRGGVRFGNYEIAAYVKNLTDERASLSDNVAAAVEAPGRARVYINTPRSIGIEARVTF</sequence>
<keyword evidence="7" id="KW-0406">Ion transport</keyword>
<dbReference type="Proteomes" id="UP000275727">
    <property type="component" value="Chromosome"/>
</dbReference>
<proteinExistence type="inferred from homology"/>
<feature type="domain" description="TonB-dependent receptor plug" evidence="15">
    <location>
        <begin position="54"/>
        <end position="155"/>
    </location>
</feature>
<dbReference type="EMBL" id="AP018711">
    <property type="protein sequence ID" value="BBE34396.1"/>
    <property type="molecule type" value="Genomic_DNA"/>
</dbReference>
<evidence type="ECO:0000256" key="10">
    <source>
        <dbReference type="ARBA" id="ARBA00023237"/>
    </source>
</evidence>
<comment type="subcellular location">
    <subcellularLocation>
        <location evidence="1 11">Cell outer membrane</location>
        <topology evidence="1 11">Multi-pass membrane protein</topology>
    </subcellularLocation>
</comment>
<keyword evidence="16" id="KW-0675">Receptor</keyword>
<evidence type="ECO:0000256" key="5">
    <source>
        <dbReference type="ARBA" id="ARBA00022692"/>
    </source>
</evidence>
<feature type="signal peptide" evidence="13">
    <location>
        <begin position="1"/>
        <end position="34"/>
    </location>
</feature>